<sequence length="195" mass="21811">MKHLFTQNLPISLKMASWFLLKMIIILLAISAFISCRSGKSAHNSGATTVKTKVEQVLPADSTGFDVSRSQILKMEVGSSKQSKGAKTKATLTRTSEQKFEVDCQTVPDTVRIESEVICPVIESEPRIIKETPWWNWMLEGALVAIIVFLLLKQWLSGGKVQVQMPVISIQRPEERLQGLSSDLLDIDDKIQDRV</sequence>
<gene>
    <name evidence="2" type="ORF">FJM65_11215</name>
</gene>
<dbReference type="Proteomes" id="UP000316727">
    <property type="component" value="Unassembled WGS sequence"/>
</dbReference>
<organism evidence="2 3">
    <name type="scientific">Pontibacter mangrovi</name>
    <dbReference type="NCBI Taxonomy" id="2589816"/>
    <lineage>
        <taxon>Bacteria</taxon>
        <taxon>Pseudomonadati</taxon>
        <taxon>Bacteroidota</taxon>
        <taxon>Cytophagia</taxon>
        <taxon>Cytophagales</taxon>
        <taxon>Hymenobacteraceae</taxon>
        <taxon>Pontibacter</taxon>
    </lineage>
</organism>
<dbReference type="EMBL" id="VFRQ01000005">
    <property type="protein sequence ID" value="TPE43987.1"/>
    <property type="molecule type" value="Genomic_DNA"/>
</dbReference>
<protein>
    <submittedName>
        <fullName evidence="2">Uncharacterized protein</fullName>
    </submittedName>
</protein>
<dbReference type="AlphaFoldDB" id="A0A501WB02"/>
<feature type="transmembrane region" description="Helical" evidence="1">
    <location>
        <begin position="12"/>
        <end position="34"/>
    </location>
</feature>
<comment type="caution">
    <text evidence="2">The sequence shown here is derived from an EMBL/GenBank/DDBJ whole genome shotgun (WGS) entry which is preliminary data.</text>
</comment>
<evidence type="ECO:0000313" key="2">
    <source>
        <dbReference type="EMBL" id="TPE43987.1"/>
    </source>
</evidence>
<keyword evidence="1" id="KW-0472">Membrane</keyword>
<proteinExistence type="predicted"/>
<name>A0A501WB02_9BACT</name>
<evidence type="ECO:0000313" key="3">
    <source>
        <dbReference type="Proteomes" id="UP000316727"/>
    </source>
</evidence>
<keyword evidence="1" id="KW-1133">Transmembrane helix</keyword>
<reference evidence="2 3" key="1">
    <citation type="submission" date="2019-06" db="EMBL/GenBank/DDBJ databases">
        <title>A novel bacterium of genus Pontibacter, isolated from marine sediment.</title>
        <authorList>
            <person name="Huang H."/>
            <person name="Mo K."/>
            <person name="Hu Y."/>
        </authorList>
    </citation>
    <scope>NUCLEOTIDE SEQUENCE [LARGE SCALE GENOMIC DNA]</scope>
    <source>
        <strain evidence="2 3">HB172049</strain>
    </source>
</reference>
<accession>A0A501WB02</accession>
<evidence type="ECO:0000256" key="1">
    <source>
        <dbReference type="SAM" id="Phobius"/>
    </source>
</evidence>
<keyword evidence="3" id="KW-1185">Reference proteome</keyword>
<dbReference type="RefSeq" id="WP_140621610.1">
    <property type="nucleotide sequence ID" value="NZ_VFRQ01000005.1"/>
</dbReference>
<feature type="transmembrane region" description="Helical" evidence="1">
    <location>
        <begin position="134"/>
        <end position="152"/>
    </location>
</feature>
<keyword evidence="1" id="KW-0812">Transmembrane</keyword>